<dbReference type="InterPro" id="IPR012337">
    <property type="entry name" value="RNaseH-like_sf"/>
</dbReference>
<comment type="caution">
    <text evidence="1">The sequence shown here is derived from an EMBL/GenBank/DDBJ whole genome shotgun (WGS) entry which is preliminary data.</text>
</comment>
<accession>A0A9Q3I869</accession>
<evidence type="ECO:0008006" key="3">
    <source>
        <dbReference type="Google" id="ProtNLM"/>
    </source>
</evidence>
<dbReference type="InterPro" id="IPR050951">
    <property type="entry name" value="Retrovirus_Pol_polyprotein"/>
</dbReference>
<evidence type="ECO:0000313" key="1">
    <source>
        <dbReference type="EMBL" id="MBW0533621.1"/>
    </source>
</evidence>
<reference evidence="1" key="1">
    <citation type="submission" date="2021-03" db="EMBL/GenBank/DDBJ databases">
        <title>Draft genome sequence of rust myrtle Austropuccinia psidii MF-1, a brazilian biotype.</title>
        <authorList>
            <person name="Quecine M.C."/>
            <person name="Pachon D.M.R."/>
            <person name="Bonatelli M.L."/>
            <person name="Correr F.H."/>
            <person name="Franceschini L.M."/>
            <person name="Leite T.F."/>
            <person name="Margarido G.R.A."/>
            <person name="Almeida C.A."/>
            <person name="Ferrarezi J.A."/>
            <person name="Labate C.A."/>
        </authorList>
    </citation>
    <scope>NUCLEOTIDE SEQUENCE</scope>
    <source>
        <strain evidence="1">MF-1</strain>
    </source>
</reference>
<dbReference type="OrthoDB" id="2273864at2759"/>
<keyword evidence="2" id="KW-1185">Reference proteome</keyword>
<name>A0A9Q3I869_9BASI</name>
<dbReference type="EMBL" id="AVOT02038701">
    <property type="protein sequence ID" value="MBW0533621.1"/>
    <property type="molecule type" value="Genomic_DNA"/>
</dbReference>
<dbReference type="SUPFAM" id="SSF53098">
    <property type="entry name" value="Ribonuclease H-like"/>
    <property type="match status" value="1"/>
</dbReference>
<dbReference type="Proteomes" id="UP000765509">
    <property type="component" value="Unassembled WGS sequence"/>
</dbReference>
<dbReference type="GO" id="GO:0003676">
    <property type="term" value="F:nucleic acid binding"/>
    <property type="evidence" value="ECO:0007669"/>
    <property type="project" value="InterPro"/>
</dbReference>
<dbReference type="InterPro" id="IPR036397">
    <property type="entry name" value="RNaseH_sf"/>
</dbReference>
<organism evidence="1 2">
    <name type="scientific">Austropuccinia psidii MF-1</name>
    <dbReference type="NCBI Taxonomy" id="1389203"/>
    <lineage>
        <taxon>Eukaryota</taxon>
        <taxon>Fungi</taxon>
        <taxon>Dikarya</taxon>
        <taxon>Basidiomycota</taxon>
        <taxon>Pucciniomycotina</taxon>
        <taxon>Pucciniomycetes</taxon>
        <taxon>Pucciniales</taxon>
        <taxon>Sphaerophragmiaceae</taxon>
        <taxon>Austropuccinia</taxon>
    </lineage>
</organism>
<dbReference type="Gene3D" id="3.30.420.10">
    <property type="entry name" value="Ribonuclease H-like superfamily/Ribonuclease H"/>
    <property type="match status" value="1"/>
</dbReference>
<proteinExistence type="predicted"/>
<gene>
    <name evidence="1" type="ORF">O181_073336</name>
</gene>
<dbReference type="PANTHER" id="PTHR37984:SF5">
    <property type="entry name" value="PROTEIN NYNRIN-LIKE"/>
    <property type="match status" value="1"/>
</dbReference>
<dbReference type="AlphaFoldDB" id="A0A9Q3I869"/>
<dbReference type="PANTHER" id="PTHR37984">
    <property type="entry name" value="PROTEIN CBG26694"/>
    <property type="match status" value="1"/>
</dbReference>
<sequence length="198" mass="23024">MDWVTEVAPGCEKGYNSFLVISHRYIKLPRFLPHHKDDPAIDTALLLWNRVISHKGLFKNIISERDPKFTSALWTNIHRFFGTNLLFATAYYSKADGVEERMIKALEDMMRRVCAYGLEFKDSNFFTHDWFTVIPALELVYKTSIHSLIGNTSVVLKKGWNPKLPEDTLRKDFIDINPTSSRLNLTLDKVKHHQENNE</sequence>
<evidence type="ECO:0000313" key="2">
    <source>
        <dbReference type="Proteomes" id="UP000765509"/>
    </source>
</evidence>
<protein>
    <recommendedName>
        <fullName evidence="3">Integrase catalytic domain-containing protein</fullName>
    </recommendedName>
</protein>